<protein>
    <submittedName>
        <fullName evidence="2">Uncharacterized protein</fullName>
    </submittedName>
</protein>
<comment type="caution">
    <text evidence="2">The sequence shown here is derived from an EMBL/GenBank/DDBJ whole genome shotgun (WGS) entry which is preliminary data.</text>
</comment>
<reference evidence="2 3" key="2">
    <citation type="journal article" date="2014" name="FEMS Microbiol. Lett.">
        <title>Draft genomic DNA sequence of the facultatively methylotrophic bacterium Acidomonas methanolica type strain MB58.</title>
        <authorList>
            <person name="Higashiura N."/>
            <person name="Hadano H."/>
            <person name="Hirakawa H."/>
            <person name="Matsutani M."/>
            <person name="Takabe S."/>
            <person name="Matsushita K."/>
            <person name="Azuma Y."/>
        </authorList>
    </citation>
    <scope>NUCLEOTIDE SEQUENCE [LARGE SCALE GENOMIC DNA]</scope>
    <source>
        <strain evidence="2 3">MB58</strain>
    </source>
</reference>
<evidence type="ECO:0000256" key="1">
    <source>
        <dbReference type="SAM" id="Phobius"/>
    </source>
</evidence>
<feature type="transmembrane region" description="Helical" evidence="1">
    <location>
        <begin position="38"/>
        <end position="61"/>
    </location>
</feature>
<proteinExistence type="predicted"/>
<feature type="transmembrane region" description="Helical" evidence="1">
    <location>
        <begin position="12"/>
        <end position="32"/>
    </location>
</feature>
<keyword evidence="1" id="KW-0812">Transmembrane</keyword>
<dbReference type="AlphaFoldDB" id="A0A023D8D1"/>
<keyword evidence="3" id="KW-1185">Reference proteome</keyword>
<dbReference type="EMBL" id="BAND01000093">
    <property type="protein sequence ID" value="GAJ29985.1"/>
    <property type="molecule type" value="Genomic_DNA"/>
</dbReference>
<reference evidence="3" key="1">
    <citation type="journal article" date="2014" name="FEMS Microbiol. Lett.">
        <title>Draft Genomic DNA Sequence of the Facultatively Methylotrophic Bacterium Acidomonas methanolica type strain MB58.</title>
        <authorList>
            <person name="Higashiura N."/>
            <person name="Hadano H."/>
            <person name="Hirakawa H."/>
            <person name="Matsutani M."/>
            <person name="Takabe S."/>
            <person name="Matsushita K."/>
            <person name="Azuma Y."/>
        </authorList>
    </citation>
    <scope>NUCLEOTIDE SEQUENCE [LARGE SCALE GENOMIC DNA]</scope>
    <source>
        <strain evidence="3">MB58</strain>
    </source>
</reference>
<name>A0A023D8D1_ACIMT</name>
<gene>
    <name evidence="2" type="ORF">Amme_093_009</name>
</gene>
<sequence length="65" mass="6824">MSRNGPRPLARGLLALGLPAAGILGPVTVLLLTRAQWFGLPAAVLWLFGCLPLTALCLFLASRTP</sequence>
<evidence type="ECO:0000313" key="2">
    <source>
        <dbReference type="EMBL" id="GAJ29985.1"/>
    </source>
</evidence>
<keyword evidence="1" id="KW-1133">Transmembrane helix</keyword>
<evidence type="ECO:0000313" key="3">
    <source>
        <dbReference type="Proteomes" id="UP000019760"/>
    </source>
</evidence>
<dbReference type="RefSeq" id="WP_042060458.1">
    <property type="nucleotide sequence ID" value="NZ_BAND01000093.1"/>
</dbReference>
<dbReference type="Proteomes" id="UP000019760">
    <property type="component" value="Unassembled WGS sequence"/>
</dbReference>
<organism evidence="2 3">
    <name type="scientific">Acidomonas methanolica NBRC 104435</name>
    <dbReference type="NCBI Taxonomy" id="1231351"/>
    <lineage>
        <taxon>Bacteria</taxon>
        <taxon>Pseudomonadati</taxon>
        <taxon>Pseudomonadota</taxon>
        <taxon>Alphaproteobacteria</taxon>
        <taxon>Acetobacterales</taxon>
        <taxon>Acetobacteraceae</taxon>
        <taxon>Acidomonas</taxon>
    </lineage>
</organism>
<keyword evidence="1" id="KW-0472">Membrane</keyword>
<accession>A0A023D8D1</accession>